<dbReference type="NCBIfam" id="TIGR00067">
    <property type="entry name" value="glut_race"/>
    <property type="match status" value="1"/>
</dbReference>
<organism evidence="8 9">
    <name type="scientific">Helicobacter anseris</name>
    <dbReference type="NCBI Taxonomy" id="375926"/>
    <lineage>
        <taxon>Bacteria</taxon>
        <taxon>Pseudomonadati</taxon>
        <taxon>Campylobacterota</taxon>
        <taxon>Epsilonproteobacteria</taxon>
        <taxon>Campylobacterales</taxon>
        <taxon>Helicobacteraceae</taxon>
        <taxon>Helicobacter</taxon>
    </lineage>
</organism>
<evidence type="ECO:0000256" key="1">
    <source>
        <dbReference type="ARBA" id="ARBA00001602"/>
    </source>
</evidence>
<dbReference type="OrthoDB" id="9801055at2"/>
<reference evidence="8 9" key="1">
    <citation type="submission" date="2018-04" db="EMBL/GenBank/DDBJ databases">
        <title>Novel Campyloabacter and Helicobacter Species and Strains.</title>
        <authorList>
            <person name="Mannion A.J."/>
            <person name="Shen Z."/>
            <person name="Fox J.G."/>
        </authorList>
    </citation>
    <scope>NUCLEOTIDE SEQUENCE [LARGE SCALE GENOMIC DNA]</scope>
    <source>
        <strain evidence="8 9">MIT 04-9362</strain>
    </source>
</reference>
<dbReference type="HAMAP" id="MF_00258">
    <property type="entry name" value="Glu_racemase"/>
    <property type="match status" value="1"/>
</dbReference>
<comment type="caution">
    <text evidence="8">The sequence shown here is derived from an EMBL/GenBank/DDBJ whole genome shotgun (WGS) entry which is preliminary data.</text>
</comment>
<dbReference type="FunFam" id="3.40.50.1860:FF:000001">
    <property type="entry name" value="Glutamate racemase"/>
    <property type="match status" value="1"/>
</dbReference>
<dbReference type="Pfam" id="PF01177">
    <property type="entry name" value="Asp_Glu_race"/>
    <property type="match status" value="1"/>
</dbReference>
<sequence length="255" mass="28322">MKLGIFDSGAGGLSVLKSIIESRIFDSIIYYGDTARLPYGTKDPQSIINFSLEALDFFNSQKIDMLVVACNTASAHALKAMQSKSKIPIIGVIEPGIKALQNKITNQDARILILATKATIQSGQYQDRLKALGYKNLYAIAPSLFVPLVEENIFDGKILEEVMSFYFKPIDFIPDAIILGCTHFPLLANAISQYFQNKSILIHSGEAIVDFIKHKIPTQNTSTTTLKFFASSDVESLKKTARKWLDLPNYSFLKT</sequence>
<feature type="active site" description="Proton donor/acceptor" evidence="7">
    <location>
        <position position="70"/>
    </location>
</feature>
<feature type="binding site" evidence="7">
    <location>
        <begin position="39"/>
        <end position="40"/>
    </location>
    <ligand>
        <name>substrate</name>
    </ligand>
</feature>
<dbReference type="InterPro" id="IPR015942">
    <property type="entry name" value="Asp/Glu/hydantoin_racemase"/>
</dbReference>
<evidence type="ECO:0000256" key="6">
    <source>
        <dbReference type="ARBA" id="ARBA00023316"/>
    </source>
</evidence>
<proteinExistence type="inferred from homology"/>
<dbReference type="EC" id="5.1.1.3" evidence="2 7"/>
<dbReference type="InterPro" id="IPR001920">
    <property type="entry name" value="Asp/Glu_race"/>
</dbReference>
<dbReference type="PANTHER" id="PTHR21198:SF2">
    <property type="entry name" value="GLUTAMATE RACEMASE"/>
    <property type="match status" value="1"/>
</dbReference>
<keyword evidence="6 7" id="KW-0961">Cell wall biogenesis/degradation</keyword>
<dbReference type="PROSITE" id="PS00924">
    <property type="entry name" value="ASP_GLU_RACEMASE_2"/>
    <property type="match status" value="1"/>
</dbReference>
<dbReference type="PANTHER" id="PTHR21198">
    <property type="entry name" value="GLUTAMATE RACEMASE"/>
    <property type="match status" value="1"/>
</dbReference>
<dbReference type="GO" id="GO:0008360">
    <property type="term" value="P:regulation of cell shape"/>
    <property type="evidence" value="ECO:0007669"/>
    <property type="project" value="UniProtKB-KW"/>
</dbReference>
<feature type="binding site" evidence="7">
    <location>
        <begin position="71"/>
        <end position="72"/>
    </location>
    <ligand>
        <name>substrate</name>
    </ligand>
</feature>
<dbReference type="UniPathway" id="UPA00219"/>
<comment type="pathway">
    <text evidence="7">Cell wall biogenesis; peptidoglycan biosynthesis.</text>
</comment>
<keyword evidence="4 7" id="KW-0573">Peptidoglycan synthesis</keyword>
<evidence type="ECO:0000256" key="2">
    <source>
        <dbReference type="ARBA" id="ARBA00013090"/>
    </source>
</evidence>
<dbReference type="RefSeq" id="WP_115579621.1">
    <property type="nucleotide sequence ID" value="NZ_NXLX01000025.1"/>
</dbReference>
<dbReference type="GO" id="GO:0071555">
    <property type="term" value="P:cell wall organization"/>
    <property type="evidence" value="ECO:0007669"/>
    <property type="project" value="UniProtKB-KW"/>
</dbReference>
<evidence type="ECO:0000256" key="3">
    <source>
        <dbReference type="ARBA" id="ARBA00022960"/>
    </source>
</evidence>
<evidence type="ECO:0000313" key="9">
    <source>
        <dbReference type="Proteomes" id="UP000256695"/>
    </source>
</evidence>
<feature type="binding site" evidence="7">
    <location>
        <begin position="7"/>
        <end position="8"/>
    </location>
    <ligand>
        <name>substrate</name>
    </ligand>
</feature>
<comment type="catalytic activity">
    <reaction evidence="1 7">
        <text>L-glutamate = D-glutamate</text>
        <dbReference type="Rhea" id="RHEA:12813"/>
        <dbReference type="ChEBI" id="CHEBI:29985"/>
        <dbReference type="ChEBI" id="CHEBI:29986"/>
        <dbReference type="EC" id="5.1.1.3"/>
    </reaction>
</comment>
<dbReference type="PROSITE" id="PS00923">
    <property type="entry name" value="ASP_GLU_RACEMASE_1"/>
    <property type="match status" value="1"/>
</dbReference>
<comment type="function">
    <text evidence="7">Provides the (R)-glutamate required for cell wall biosynthesis.</text>
</comment>
<evidence type="ECO:0000256" key="5">
    <source>
        <dbReference type="ARBA" id="ARBA00023235"/>
    </source>
</evidence>
<dbReference type="InterPro" id="IPR018187">
    <property type="entry name" value="Asp/Glu_racemase_AS_1"/>
</dbReference>
<dbReference type="InterPro" id="IPR033134">
    <property type="entry name" value="Asp/Glu_racemase_AS_2"/>
</dbReference>
<dbReference type="GO" id="GO:0008881">
    <property type="term" value="F:glutamate racemase activity"/>
    <property type="evidence" value="ECO:0007669"/>
    <property type="project" value="UniProtKB-UniRule"/>
</dbReference>
<dbReference type="SUPFAM" id="SSF53681">
    <property type="entry name" value="Aspartate/glutamate racemase"/>
    <property type="match status" value="2"/>
</dbReference>
<name>A0A3D8J2X6_9HELI</name>
<dbReference type="EMBL" id="NXLX01000025">
    <property type="protein sequence ID" value="RDU71892.1"/>
    <property type="molecule type" value="Genomic_DNA"/>
</dbReference>
<dbReference type="AlphaFoldDB" id="A0A3D8J2X6"/>
<dbReference type="Gene3D" id="3.40.50.1860">
    <property type="match status" value="2"/>
</dbReference>
<keyword evidence="3 7" id="KW-0133">Cell shape</keyword>
<dbReference type="GO" id="GO:0009252">
    <property type="term" value="P:peptidoglycan biosynthetic process"/>
    <property type="evidence" value="ECO:0007669"/>
    <property type="project" value="UniProtKB-UniRule"/>
</dbReference>
<feature type="active site" description="Proton donor/acceptor" evidence="7">
    <location>
        <position position="181"/>
    </location>
</feature>
<protein>
    <recommendedName>
        <fullName evidence="2 7">Glutamate racemase</fullName>
        <ecNumber evidence="2 7">5.1.1.3</ecNumber>
    </recommendedName>
</protein>
<evidence type="ECO:0000256" key="7">
    <source>
        <dbReference type="HAMAP-Rule" id="MF_00258"/>
    </source>
</evidence>
<keyword evidence="9" id="KW-1185">Reference proteome</keyword>
<gene>
    <name evidence="7" type="primary">murI</name>
    <name evidence="8" type="ORF">CQA57_07505</name>
</gene>
<accession>A0A3D8J2X6</accession>
<comment type="similarity">
    <text evidence="7">Belongs to the aspartate/glutamate racemases family.</text>
</comment>
<keyword evidence="5 7" id="KW-0413">Isomerase</keyword>
<evidence type="ECO:0000313" key="8">
    <source>
        <dbReference type="EMBL" id="RDU71892.1"/>
    </source>
</evidence>
<dbReference type="Proteomes" id="UP000256695">
    <property type="component" value="Unassembled WGS sequence"/>
</dbReference>
<evidence type="ECO:0000256" key="4">
    <source>
        <dbReference type="ARBA" id="ARBA00022984"/>
    </source>
</evidence>
<dbReference type="InterPro" id="IPR004391">
    <property type="entry name" value="Glu_race"/>
</dbReference>
<feature type="binding site" evidence="7">
    <location>
        <begin position="182"/>
        <end position="183"/>
    </location>
    <ligand>
        <name>substrate</name>
    </ligand>
</feature>